<dbReference type="EMBL" id="JAKJXO020000006">
    <property type="protein sequence ID" value="KAL1603566.1"/>
    <property type="molecule type" value="Genomic_DNA"/>
</dbReference>
<feature type="compositionally biased region" description="Acidic residues" evidence="1">
    <location>
        <begin position="268"/>
        <end position="278"/>
    </location>
</feature>
<feature type="compositionally biased region" description="Acidic residues" evidence="1">
    <location>
        <begin position="285"/>
        <end position="296"/>
    </location>
</feature>
<evidence type="ECO:0000313" key="3">
    <source>
        <dbReference type="EMBL" id="KAL1603566.1"/>
    </source>
</evidence>
<evidence type="ECO:0000259" key="2">
    <source>
        <dbReference type="Pfam" id="PF24864"/>
    </source>
</evidence>
<dbReference type="PANTHER" id="PTHR38790:SF4">
    <property type="entry name" value="2EXR DOMAIN-CONTAINING PROTEIN"/>
    <property type="match status" value="1"/>
</dbReference>
<dbReference type="PANTHER" id="PTHR38790">
    <property type="entry name" value="2EXR DOMAIN-CONTAINING PROTEIN-RELATED"/>
    <property type="match status" value="1"/>
</dbReference>
<feature type="domain" description="DUF7730" evidence="2">
    <location>
        <begin position="57"/>
        <end position="166"/>
    </location>
</feature>
<accession>A0ABR3RGJ3</accession>
<feature type="region of interest" description="Disordered" evidence="1">
    <location>
        <begin position="268"/>
        <end position="307"/>
    </location>
</feature>
<sequence length="307" mass="34678">MAGTDAAHCQAVGDAARDAIGKPSTTTIPKVKLLDNGLLDLSETPAHLVEIVRRNATESPLLRLPAEIRNCIFKYALGGDTIEVARTFDCDVPHHKESKAMPMCPQCRGYFDAVPFPLIQVCRMVYAETAILGYALNTFAFCDGFSGIRAMLKWVPKQLHAHIEVISSIRIGLMAWIWPYPFCGNDPRKDFGLAQSRLRDCLPNLAHLVLAYRFSFEEEVYAIREICDDYGSKEYQTKYALLDDDGILQAFRQSIIDREGDINVEFEFAGDTEEDEDLESKYEELEGEELEGEELESEHLKREELSQ</sequence>
<evidence type="ECO:0000256" key="1">
    <source>
        <dbReference type="SAM" id="MobiDB-lite"/>
    </source>
</evidence>
<dbReference type="InterPro" id="IPR056632">
    <property type="entry name" value="DUF7730"/>
</dbReference>
<dbReference type="Pfam" id="PF24864">
    <property type="entry name" value="DUF7730"/>
    <property type="match status" value="1"/>
</dbReference>
<evidence type="ECO:0000313" key="4">
    <source>
        <dbReference type="Proteomes" id="UP001521785"/>
    </source>
</evidence>
<dbReference type="Proteomes" id="UP001521785">
    <property type="component" value="Unassembled WGS sequence"/>
</dbReference>
<gene>
    <name evidence="3" type="ORF">SLS60_005154</name>
</gene>
<comment type="caution">
    <text evidence="3">The sequence shown here is derived from an EMBL/GenBank/DDBJ whole genome shotgun (WGS) entry which is preliminary data.</text>
</comment>
<feature type="compositionally biased region" description="Basic and acidic residues" evidence="1">
    <location>
        <begin position="297"/>
        <end position="307"/>
    </location>
</feature>
<reference evidence="3 4" key="1">
    <citation type="submission" date="2024-02" db="EMBL/GenBank/DDBJ databases">
        <title>De novo assembly and annotation of 12 fungi associated with fruit tree decline syndrome in Ontario, Canada.</title>
        <authorList>
            <person name="Sulman M."/>
            <person name="Ellouze W."/>
            <person name="Ilyukhin E."/>
        </authorList>
    </citation>
    <scope>NUCLEOTIDE SEQUENCE [LARGE SCALE GENOMIC DNA]</scope>
    <source>
        <strain evidence="3 4">M42-189</strain>
    </source>
</reference>
<proteinExistence type="predicted"/>
<protein>
    <recommendedName>
        <fullName evidence="2">DUF7730 domain-containing protein</fullName>
    </recommendedName>
</protein>
<organism evidence="3 4">
    <name type="scientific">Paraconiothyrium brasiliense</name>
    <dbReference type="NCBI Taxonomy" id="300254"/>
    <lineage>
        <taxon>Eukaryota</taxon>
        <taxon>Fungi</taxon>
        <taxon>Dikarya</taxon>
        <taxon>Ascomycota</taxon>
        <taxon>Pezizomycotina</taxon>
        <taxon>Dothideomycetes</taxon>
        <taxon>Pleosporomycetidae</taxon>
        <taxon>Pleosporales</taxon>
        <taxon>Massarineae</taxon>
        <taxon>Didymosphaeriaceae</taxon>
        <taxon>Paraconiothyrium</taxon>
    </lineage>
</organism>
<name>A0ABR3RGJ3_9PLEO</name>
<keyword evidence="4" id="KW-1185">Reference proteome</keyword>